<feature type="binding site" evidence="11">
    <location>
        <position position="137"/>
    </location>
    <ligand>
        <name>D-threo-isocitrate</name>
        <dbReference type="ChEBI" id="CHEBI:15562"/>
    </ligand>
</feature>
<feature type="binding site" evidence="13">
    <location>
        <position position="641"/>
    </location>
    <ligand>
        <name>NADP(+)</name>
        <dbReference type="ChEBI" id="CHEBI:58349"/>
    </ligand>
</feature>
<dbReference type="Proteomes" id="UP000308001">
    <property type="component" value="Unassembled WGS sequence"/>
</dbReference>
<dbReference type="Pfam" id="PF03971">
    <property type="entry name" value="IDH"/>
    <property type="match status" value="1"/>
</dbReference>
<evidence type="ECO:0000256" key="13">
    <source>
        <dbReference type="PIRSR" id="PIRSR009407-4"/>
    </source>
</evidence>
<dbReference type="EMBL" id="VBUF01000003">
    <property type="protein sequence ID" value="TLS71784.1"/>
    <property type="molecule type" value="Genomic_DNA"/>
</dbReference>
<name>A0A5R9GYC9_9BACT</name>
<organism evidence="14 15">
    <name type="scientific">Aliarcobacter thereius</name>
    <dbReference type="NCBI Taxonomy" id="544718"/>
    <lineage>
        <taxon>Bacteria</taxon>
        <taxon>Pseudomonadati</taxon>
        <taxon>Campylobacterota</taxon>
        <taxon>Epsilonproteobacteria</taxon>
        <taxon>Campylobacterales</taxon>
        <taxon>Arcobacteraceae</taxon>
        <taxon>Aliarcobacter</taxon>
    </lineage>
</organism>
<feature type="binding site" evidence="12">
    <location>
        <position position="544"/>
    </location>
    <ligand>
        <name>Mg(2+)</name>
        <dbReference type="ChEBI" id="CHEBI:18420"/>
    </ligand>
</feature>
<dbReference type="EC" id="1.1.1.42" evidence="9"/>
<accession>A0A5R9GYC9</accession>
<sequence length="730" mass="80675">MAQIIYTKVDEAPALATYSFLPIIKAFTKSSGIEMVQKDISLAGRIISTFPENLKADQKIGDALAELGAMTQDPNANIIKLPNISASIPQLKAAISELQSKGYNVPNYDESEEISARYSKILGSAVNPVLREGNSDRRAPSAVKNYAKNNPHKMGEWKKDSKTDVVYMDENDFFGTELSTTLNKEDNFKISFIGKDGKETVLKASLPLENGEVVDATKMSSKSLQEFYQKSIDEAKKRDVLLSLHLKATMMKVSDPIMFGFAVKVYFKDLLAKHNDTFTKIGVNFNNGLGDLYSKLDQVDDAKRAEILADIDAIYSTQPRLAMVNSAKGITNLHVPSDVIIDASMPAMIKGGGKMWNKEDKEEDTLAMIPDRCYATTYQIAIEDCKKHGALDPKTMGSVPNVGLMAKKAEEYGSHDKTFQASADGKIVVTNKAGETIFSFDVDNGDIFRMCQTKDEPIKDWVKLAVNRAKLSNTPAVFWLDKNRGHDAQMISKVEKYLKDYDLSGLEISIKSPDDAMQYSLDRMRKGLDTISVTGNVFRDYNTDLFPILELGTSAKMLSIVPLMQGGGLFETGAGGSAPKHVQQLQEENYLRWDSLGEFMALAASFDHLANTQNNKKAAILAKTLDAATGTFLINDKSPARKIGSIDNRGSHFYLAMYWADELAKQDEDTSLKAEFTPISKALNENETQIIKELTECQGKVANTGGYYLFDDELTSKVMRPSTTLNKILA</sequence>
<evidence type="ECO:0000256" key="2">
    <source>
        <dbReference type="ARBA" id="ARBA00022532"/>
    </source>
</evidence>
<dbReference type="SUPFAM" id="SSF53659">
    <property type="entry name" value="Isocitrate/Isopropylmalate dehydrogenase-like"/>
    <property type="match status" value="1"/>
</dbReference>
<evidence type="ECO:0000256" key="10">
    <source>
        <dbReference type="PIRSR" id="PIRSR009407-1"/>
    </source>
</evidence>
<dbReference type="InterPro" id="IPR004436">
    <property type="entry name" value="Isocitrate_DH_NADP_mono"/>
</dbReference>
<feature type="binding site" evidence="11">
    <location>
        <position position="539"/>
    </location>
    <ligand>
        <name>D-threo-isocitrate</name>
        <dbReference type="ChEBI" id="CHEBI:15562"/>
    </ligand>
</feature>
<comment type="caution">
    <text evidence="14">The sequence shown here is derived from an EMBL/GenBank/DDBJ whole genome shotgun (WGS) entry which is preliminary data.</text>
</comment>
<feature type="binding site" evidence="12">
    <location>
        <position position="342"/>
    </location>
    <ligand>
        <name>Mg(2+)</name>
        <dbReference type="ChEBI" id="CHEBI:18420"/>
    </ligand>
</feature>
<proteinExistence type="inferred from homology"/>
<dbReference type="GO" id="GO:0004450">
    <property type="term" value="F:isocitrate dehydrogenase (NADP+) activity"/>
    <property type="evidence" value="ECO:0007669"/>
    <property type="project" value="UniProtKB-EC"/>
</dbReference>
<feature type="binding site" evidence="11">
    <location>
        <begin position="124"/>
        <end position="131"/>
    </location>
    <ligand>
        <name>substrate</name>
    </ligand>
</feature>
<dbReference type="Gene3D" id="3.40.718.10">
    <property type="entry name" value="Isopropylmalate Dehydrogenase"/>
    <property type="match status" value="2"/>
</dbReference>
<keyword evidence="3 12" id="KW-0479">Metal-binding</keyword>
<gene>
    <name evidence="14" type="ORF">FE246_04995</name>
</gene>
<feature type="binding site" evidence="13">
    <location>
        <begin position="576"/>
        <end position="577"/>
    </location>
    <ligand>
        <name>NADP(+)</name>
        <dbReference type="ChEBI" id="CHEBI:58349"/>
    </ligand>
</feature>
<dbReference type="AlphaFoldDB" id="A0A5R9GYC9"/>
<comment type="catalytic activity">
    <reaction evidence="7 9">
        <text>D-threo-isocitrate + NADP(+) = 2-oxoglutarate + CO2 + NADPH</text>
        <dbReference type="Rhea" id="RHEA:19629"/>
        <dbReference type="ChEBI" id="CHEBI:15562"/>
        <dbReference type="ChEBI" id="CHEBI:16526"/>
        <dbReference type="ChEBI" id="CHEBI:16810"/>
        <dbReference type="ChEBI" id="CHEBI:57783"/>
        <dbReference type="ChEBI" id="CHEBI:58349"/>
        <dbReference type="EC" id="1.1.1.42"/>
    </reaction>
</comment>
<evidence type="ECO:0000256" key="8">
    <source>
        <dbReference type="ARBA" id="ARBA00046318"/>
    </source>
</evidence>
<evidence type="ECO:0000256" key="4">
    <source>
        <dbReference type="ARBA" id="ARBA00022842"/>
    </source>
</evidence>
<feature type="binding site" evidence="13">
    <location>
        <position position="581"/>
    </location>
    <ligand>
        <name>NADP(+)</name>
        <dbReference type="ChEBI" id="CHEBI:58349"/>
    </ligand>
</feature>
<evidence type="ECO:0000313" key="14">
    <source>
        <dbReference type="EMBL" id="TLS71784.1"/>
    </source>
</evidence>
<evidence type="ECO:0000256" key="5">
    <source>
        <dbReference type="ARBA" id="ARBA00022857"/>
    </source>
</evidence>
<evidence type="ECO:0000256" key="11">
    <source>
        <dbReference type="PIRSR" id="PIRSR009407-2"/>
    </source>
</evidence>
<keyword evidence="2 9" id="KW-0816">Tricarboxylic acid cycle</keyword>
<evidence type="ECO:0000256" key="12">
    <source>
        <dbReference type="PIRSR" id="PIRSR009407-3"/>
    </source>
</evidence>
<reference evidence="14 15" key="1">
    <citation type="submission" date="2019-05" db="EMBL/GenBank/DDBJ databases">
        <title>Arcobacter cibarius and Arcobacter thereius providing challenges in identification an antibiotic susceptibility and Quinolone resistance.</title>
        <authorList>
            <person name="Busch A."/>
            <person name="Hanel I."/>
            <person name="Hotzel H."/>
            <person name="Tomaso H."/>
        </authorList>
    </citation>
    <scope>NUCLEOTIDE SEQUENCE [LARGE SCALE GENOMIC DNA]</scope>
    <source>
        <strain evidence="14 15">17CS1191_2</strain>
    </source>
</reference>
<dbReference type="NCBIfam" id="TIGR00178">
    <property type="entry name" value="monomer_idh"/>
    <property type="match status" value="1"/>
</dbReference>
<dbReference type="PANTHER" id="PTHR36999">
    <property type="entry name" value="ISOCITRATE DEHYDROGENASE [NADP]"/>
    <property type="match status" value="1"/>
</dbReference>
<keyword evidence="4 12" id="KW-0460">Magnesium</keyword>
<dbReference type="GO" id="GO:0046872">
    <property type="term" value="F:metal ion binding"/>
    <property type="evidence" value="ECO:0007669"/>
    <property type="project" value="UniProtKB-KW"/>
</dbReference>
<feature type="binding site" evidence="13">
    <location>
        <begin position="80"/>
        <end position="85"/>
    </location>
    <ligand>
        <name>NADP(+)</name>
        <dbReference type="ChEBI" id="CHEBI:58349"/>
    </ligand>
</feature>
<feature type="binding site" evidence="13">
    <location>
        <position position="127"/>
    </location>
    <ligand>
        <name>NADP(+)</name>
        <dbReference type="ChEBI" id="CHEBI:58349"/>
    </ligand>
</feature>
<evidence type="ECO:0000256" key="7">
    <source>
        <dbReference type="ARBA" id="ARBA00023554"/>
    </source>
</evidence>
<feature type="site" description="Critical for catalysis" evidence="10">
    <location>
        <position position="412"/>
    </location>
</feature>
<dbReference type="PIRSF" id="PIRSF009407">
    <property type="entry name" value="IDH_monmr"/>
    <property type="match status" value="1"/>
</dbReference>
<comment type="cofactor">
    <cofactor evidence="12">
        <name>Mg(2+)</name>
        <dbReference type="ChEBI" id="CHEBI:18420"/>
    </cofactor>
    <cofactor evidence="12">
        <name>Mn(2+)</name>
        <dbReference type="ChEBI" id="CHEBI:29035"/>
    </cofactor>
    <text evidence="12">Binds 1 Mg(2+) or Mn(2+) ion per subunit.</text>
</comment>
<keyword evidence="5 9" id="KW-0521">NADP</keyword>
<protein>
    <recommendedName>
        <fullName evidence="9">Isocitrate dehydrogenase [NADP]</fullName>
        <ecNumber evidence="9">1.1.1.42</ecNumber>
    </recommendedName>
    <alternativeName>
        <fullName evidence="9">Oxalosuccinate decarboxylase</fullName>
    </alternativeName>
</protein>
<feature type="site" description="Critical for catalysis" evidence="10">
    <location>
        <position position="247"/>
    </location>
</feature>
<evidence type="ECO:0000256" key="1">
    <source>
        <dbReference type="ARBA" id="ARBA00022435"/>
    </source>
</evidence>
<keyword evidence="1 9" id="KW-0329">Glyoxylate bypass</keyword>
<dbReference type="PANTHER" id="PTHR36999:SF1">
    <property type="entry name" value="ISOCITRATE DEHYDROGENASE (NADP(+))"/>
    <property type="match status" value="1"/>
</dbReference>
<dbReference type="GO" id="GO:0006099">
    <property type="term" value="P:tricarboxylic acid cycle"/>
    <property type="evidence" value="ECO:0007669"/>
    <property type="project" value="UniProtKB-KW"/>
</dbReference>
<keyword evidence="6 9" id="KW-0560">Oxidoreductase</keyword>
<evidence type="ECO:0000256" key="6">
    <source>
        <dbReference type="ARBA" id="ARBA00023002"/>
    </source>
</evidence>
<evidence type="ECO:0000256" key="3">
    <source>
        <dbReference type="ARBA" id="ARBA00022723"/>
    </source>
</evidence>
<feature type="binding site" evidence="12">
    <location>
        <position position="540"/>
    </location>
    <ligand>
        <name>Mg(2+)</name>
        <dbReference type="ChEBI" id="CHEBI:18420"/>
    </ligand>
</feature>
<comment type="similarity">
    <text evidence="8 9">Belongs to the monomeric-type IDH family.</text>
</comment>
<evidence type="ECO:0000313" key="15">
    <source>
        <dbReference type="Proteomes" id="UP000308001"/>
    </source>
</evidence>
<dbReference type="RefSeq" id="WP_138142827.1">
    <property type="nucleotide sequence ID" value="NZ_VBUF01000003.1"/>
</dbReference>
<dbReference type="GO" id="GO:0006097">
    <property type="term" value="P:glyoxylate cycle"/>
    <property type="evidence" value="ECO:0007669"/>
    <property type="project" value="UniProtKB-KW"/>
</dbReference>
<evidence type="ECO:0000256" key="9">
    <source>
        <dbReference type="PIRNR" id="PIRNR009407"/>
    </source>
</evidence>
<feature type="binding site" evidence="13">
    <location>
        <begin position="592"/>
        <end position="594"/>
    </location>
    <ligand>
        <name>NADP(+)</name>
        <dbReference type="ChEBI" id="CHEBI:58349"/>
    </ligand>
</feature>